<dbReference type="SUPFAM" id="SSF48403">
    <property type="entry name" value="Ankyrin repeat"/>
    <property type="match status" value="3"/>
</dbReference>
<dbReference type="Gene3D" id="2.60.40.2660">
    <property type="match status" value="1"/>
</dbReference>
<evidence type="ECO:0000256" key="3">
    <source>
        <dbReference type="ARBA" id="ARBA00022475"/>
    </source>
</evidence>
<feature type="repeat" description="ANK" evidence="15">
    <location>
        <begin position="360"/>
        <end position="392"/>
    </location>
</feature>
<dbReference type="FunFam" id="1.10.533.10:FF:000002">
    <property type="entry name" value="Ankyrin-3 isoform 2"/>
    <property type="match status" value="1"/>
</dbReference>
<feature type="repeat" description="ANK" evidence="15">
    <location>
        <begin position="591"/>
        <end position="623"/>
    </location>
</feature>
<feature type="repeat" description="ANK" evidence="15">
    <location>
        <begin position="228"/>
        <end position="260"/>
    </location>
</feature>
<organism evidence="18 19">
    <name type="scientific">Cynoglossus semilaevis</name>
    <name type="common">Tongue sole</name>
    <dbReference type="NCBI Taxonomy" id="244447"/>
    <lineage>
        <taxon>Eukaryota</taxon>
        <taxon>Metazoa</taxon>
        <taxon>Chordata</taxon>
        <taxon>Craniata</taxon>
        <taxon>Vertebrata</taxon>
        <taxon>Euteleostomi</taxon>
        <taxon>Actinopterygii</taxon>
        <taxon>Neopterygii</taxon>
        <taxon>Teleostei</taxon>
        <taxon>Neoteleostei</taxon>
        <taxon>Acanthomorphata</taxon>
        <taxon>Carangaria</taxon>
        <taxon>Pleuronectiformes</taxon>
        <taxon>Pleuronectoidei</taxon>
        <taxon>Cynoglossidae</taxon>
        <taxon>Cynoglossinae</taxon>
        <taxon>Cynoglossus</taxon>
    </lineage>
</organism>
<dbReference type="FunFam" id="2.60.220.30:FF:000007">
    <property type="entry name" value="Ankyrin-2 isoform 2"/>
    <property type="match status" value="1"/>
</dbReference>
<keyword evidence="3" id="KW-1003">Cell membrane</keyword>
<evidence type="ECO:0000259" key="17">
    <source>
        <dbReference type="PROSITE" id="PS51145"/>
    </source>
</evidence>
<dbReference type="InterPro" id="IPR051165">
    <property type="entry name" value="Multifunctional_ANK_Repeat"/>
</dbReference>
<dbReference type="InterPro" id="IPR002110">
    <property type="entry name" value="Ankyrin_rpt"/>
</dbReference>
<dbReference type="Pfam" id="PF17809">
    <property type="entry name" value="UPA_2"/>
    <property type="match status" value="1"/>
</dbReference>
<dbReference type="SMART" id="SM00005">
    <property type="entry name" value="DEATH"/>
    <property type="match status" value="1"/>
</dbReference>
<dbReference type="SMART" id="SM00248">
    <property type="entry name" value="ANK"/>
    <property type="match status" value="23"/>
</dbReference>
<dbReference type="Pfam" id="PF13637">
    <property type="entry name" value="Ank_4"/>
    <property type="match status" value="1"/>
</dbReference>
<dbReference type="InParanoid" id="A0A3P8VA21"/>
<feature type="repeat" description="ANK" evidence="15">
    <location>
        <begin position="525"/>
        <end position="557"/>
    </location>
</feature>
<evidence type="ECO:0000256" key="1">
    <source>
        <dbReference type="ARBA" id="ARBA00004245"/>
    </source>
</evidence>
<feature type="repeat" description="ANK" evidence="15">
    <location>
        <begin position="624"/>
        <end position="656"/>
    </location>
</feature>
<feature type="repeat" description="ANK" evidence="15">
    <location>
        <begin position="426"/>
        <end position="458"/>
    </location>
</feature>
<keyword evidence="10" id="KW-0206">Cytoskeleton</keyword>
<evidence type="ECO:0000313" key="18">
    <source>
        <dbReference type="Ensembl" id="ENSCSEP00000009275.1"/>
    </source>
</evidence>
<keyword evidence="8 15" id="KW-0040">ANK repeat</keyword>
<reference evidence="18" key="2">
    <citation type="submission" date="2025-08" db="UniProtKB">
        <authorList>
            <consortium name="Ensembl"/>
        </authorList>
    </citation>
    <scope>IDENTIFICATION</scope>
</reference>
<evidence type="ECO:0000256" key="14">
    <source>
        <dbReference type="ARBA" id="ARBA00034100"/>
    </source>
</evidence>
<evidence type="ECO:0000313" key="19">
    <source>
        <dbReference type="Proteomes" id="UP000265120"/>
    </source>
</evidence>
<keyword evidence="12" id="KW-0628">Postsynaptic cell membrane</keyword>
<name>A0A3P8VA21_CYNSE</name>
<dbReference type="Pfam" id="PF12796">
    <property type="entry name" value="Ank_2"/>
    <property type="match status" value="6"/>
</dbReference>
<feature type="repeat" description="ANK" evidence="15">
    <location>
        <begin position="723"/>
        <end position="755"/>
    </location>
</feature>
<dbReference type="Pfam" id="PF00023">
    <property type="entry name" value="Ank"/>
    <property type="match status" value="4"/>
</dbReference>
<proteinExistence type="predicted"/>
<evidence type="ECO:0000256" key="13">
    <source>
        <dbReference type="ARBA" id="ARBA00024012"/>
    </source>
</evidence>
<protein>
    <submittedName>
        <fullName evidence="18">Ankyrin 2</fullName>
    </submittedName>
</protein>
<dbReference type="Gene3D" id="1.10.533.10">
    <property type="entry name" value="Death Domain, Fas"/>
    <property type="match status" value="1"/>
</dbReference>
<feature type="repeat" description="ANK" evidence="15">
    <location>
        <begin position="158"/>
        <end position="181"/>
    </location>
</feature>
<keyword evidence="7" id="KW-0770">Synapse</keyword>
<dbReference type="GO" id="GO:0005856">
    <property type="term" value="C:cytoskeleton"/>
    <property type="evidence" value="ECO:0007669"/>
    <property type="project" value="UniProtKB-SubCell"/>
</dbReference>
<keyword evidence="4" id="KW-0963">Cytoplasm</keyword>
<feature type="repeat" description="ANK" evidence="15">
    <location>
        <begin position="59"/>
        <end position="91"/>
    </location>
</feature>
<feature type="domain" description="ZU5" evidence="17">
    <location>
        <begin position="1143"/>
        <end position="1291"/>
    </location>
</feature>
<evidence type="ECO:0000256" key="10">
    <source>
        <dbReference type="ARBA" id="ARBA00023212"/>
    </source>
</evidence>
<dbReference type="Gene3D" id="2.60.220.30">
    <property type="match status" value="3"/>
</dbReference>
<sequence>MFINVKSIVVPDQTSVFLSMSPRQSDSNTSFLRAARAGNIDKVLEFLKNGVDISTCNQNGLNALHLAAKEGHTDLVEELLERGAPVDSSTKKGNTALHIASLAGQRDVVRLLVKRGADVNSQSQNGFTPLYMAAQESHLEVVRYLLESDGNQSIATEDGFTPLAIALQQGHNSVVSLLLEHDTKGKVRLPALHIAARKDDTKSAALLLQNDHNADVQSKMMVNRTTESGFTPLHIAAHYGNVNVSTLLLNRGAAVDFTARNGITPLHVASKRGNTNMVELLLDRGAQIDAKTRDGLTPLHCAARSGHDPAVELLLERGAPNLARTKNGLSPLHMSAQGDHVECVKLLLQHKAPVDDVTLDYLTALHVAAHCGHYRVTKLLLDKKANPNARALNGFTPLHIACKKNRVKVMELLVKYGASIQSITESGLTPIHVAAFMGHLNIVLLLLQNGASPDVRNIRGETALHMAARAGQMEVVRCLLRNGAMVDAMAREDQTPLHIASRLGKTDIVQLLLQHMAHPDAATTNGHTPLHISAREGQVETAAVLLEAGASHSIATKKGFTPLHVAAKYGSLDVAKLLLQQKALSDDAGKNGLTPLHVAAHYDNREVALLLLDKGASPHCTAKNGYTPLHIAAKKNQKNIALALLQYGAETNVLTKQGVSPLHLAAQEGHAEMVSLLMDKGAHVNTATKTGLSPLHLTAQEEKVSAAEVLAKHDANLDQQTKLGYTPLIVACHYGNAKMVNFLLQQGASVNAKTKNGYTPLHQAAQQGNTHIINVLLQHGAKPNSTTLNGNTALSIAKRLGYISVVDTLKVVTEEIITTTTTVTEKHKLNVPETMTEVLDVSDDEGEDTMTGDGGEYLRAEDLRELGDDSLPGHYLDGFNYMSHNLDRSKLLHQHTPIHSFHQREGLLIEDMLTSHQVSALAREHDKESFRLSWGAEHLDNVVLSSSLLHSGFLVSFMVDARGGAMRGCRHNGLRIIVPPRKCSAPTRVTCRLVKRHRLASMPPMVEGEGLAGRIIEVGPTGAQFLGKLHLPTAPPPLNEGESLVSRILQLGPPGTKFLGPVIVEIPHFAALRGTERELVILRSETGESWREHHCDFTEEELNQILNGMDEKLDSPEELEKKRICRIITRDFPQYFAVVSRIKQDSQLIGPEGGVLSSTLVPQVQAVFPEGALTKKIRVGLQAQPIDVDVVRKILGNRATFSGIVTLEPRRRKFHKPITMTIPIPKTFNTDEQNSVYSGATPTLRLLCSITGGTTPAQWEDITGSTPLTFVNQCVSFTTNVSARFWLIDCRQTQESVSFASQLYREIICVPYMAKFVIFAKTLDPIEARLRCFCMTDDKMDKTLEQQENFTEVARSRDVEVLEGKPIFADCFGNLVPLTKTGQHHVFSFFAFKENRLALFIKIRDTAQEPCGRLSFTKEPRTYRSLHHTAICNLNITLPAYSKVCIGTYVKDDADRKEETLAIIADLLGFSWTELARELEFSEDDIQIVRTENPNSLQDQGHALLQRWVEREGKHATEDSLIKKLTKINRMDIVHLIETQMNKSIQEQTSRTYAEIEKTLDHSEVSVALSSVQEDVESPRVIRKVESDRRPPPAVSEEDLSVASLLDIPSWAEPVGHTHSESIHGDLFDELEIPHVSSSHEDCPTSTTEPRDFHQTVFEIITLQSSDISETQIRVDYDSESSSLMQPDKCSSDGVDFIDPRSFLILLFPLLPQADEMPEIPTQTVTEEKYQDENGHIVKRVTHRIVRKCVSADGMQHEDVSLQGAANESFTVTGDGFSKVVKRTVVKSETDNNKTDQ</sequence>
<dbReference type="GO" id="GO:0005764">
    <property type="term" value="C:lysosome"/>
    <property type="evidence" value="ECO:0007669"/>
    <property type="project" value="UniProtKB-SubCell"/>
</dbReference>
<dbReference type="FunFam" id="1.25.40.20:FF:000002">
    <property type="entry name" value="Ankyrin-2 isoform 2"/>
    <property type="match status" value="1"/>
</dbReference>
<feature type="repeat" description="ANK" evidence="15">
    <location>
        <begin position="657"/>
        <end position="689"/>
    </location>
</feature>
<feature type="repeat" description="ANK" evidence="15">
    <location>
        <begin position="756"/>
        <end position="788"/>
    </location>
</feature>
<dbReference type="STRING" id="244447.ENSCSEP00000009275"/>
<evidence type="ECO:0000259" key="16">
    <source>
        <dbReference type="PROSITE" id="PS50017"/>
    </source>
</evidence>
<dbReference type="Pfam" id="PF00791">
    <property type="entry name" value="ZU5"/>
    <property type="match status" value="2"/>
</dbReference>
<dbReference type="FunFam" id="2.60.220.30:FF:000005">
    <property type="entry name" value="Ankyrin-2 isoform 2"/>
    <property type="match status" value="1"/>
</dbReference>
<dbReference type="GeneTree" id="ENSGT00940000155279"/>
<feature type="repeat" description="ANK" evidence="15">
    <location>
        <begin position="125"/>
        <end position="157"/>
    </location>
</feature>
<evidence type="ECO:0000256" key="15">
    <source>
        <dbReference type="PROSITE-ProRule" id="PRU00023"/>
    </source>
</evidence>
<dbReference type="GO" id="GO:0072659">
    <property type="term" value="P:protein localization to plasma membrane"/>
    <property type="evidence" value="ECO:0007669"/>
    <property type="project" value="UniProtKB-ARBA"/>
</dbReference>
<evidence type="ECO:0000256" key="4">
    <source>
        <dbReference type="ARBA" id="ARBA00022490"/>
    </source>
</evidence>
<dbReference type="FunFam" id="2.60.40.2660:FF:000001">
    <property type="entry name" value="Ankyrin-3 isoform 2"/>
    <property type="match status" value="1"/>
</dbReference>
<dbReference type="Gene3D" id="1.25.40.20">
    <property type="entry name" value="Ankyrin repeat-containing domain"/>
    <property type="match status" value="3"/>
</dbReference>
<dbReference type="InterPro" id="IPR036770">
    <property type="entry name" value="Ankyrin_rpt-contain_sf"/>
</dbReference>
<dbReference type="FunFam" id="1.25.40.20:FF:000003">
    <property type="entry name" value="Ankyrin, isoform B"/>
    <property type="match status" value="1"/>
</dbReference>
<dbReference type="Pfam" id="PF00531">
    <property type="entry name" value="Death"/>
    <property type="match status" value="1"/>
</dbReference>
<dbReference type="InterPro" id="IPR011029">
    <property type="entry name" value="DEATH-like_dom_sf"/>
</dbReference>
<keyword evidence="6" id="KW-0677">Repeat</keyword>
<dbReference type="PROSITE" id="PS50088">
    <property type="entry name" value="ANK_REPEAT"/>
    <property type="match status" value="21"/>
</dbReference>
<dbReference type="InterPro" id="IPR000906">
    <property type="entry name" value="ZU5_dom"/>
</dbReference>
<dbReference type="PROSITE" id="PS50297">
    <property type="entry name" value="ANK_REP_REGION"/>
    <property type="match status" value="20"/>
</dbReference>
<dbReference type="OMA" id="HIVHEES"/>
<feature type="repeat" description="ANK" evidence="15">
    <location>
        <begin position="459"/>
        <end position="491"/>
    </location>
</feature>
<keyword evidence="5" id="KW-0597">Phosphoprotein</keyword>
<dbReference type="PROSITE" id="PS50017">
    <property type="entry name" value="DEATH_DOMAIN"/>
    <property type="match status" value="1"/>
</dbReference>
<dbReference type="FunFam" id="2.60.220.30:FF:000001">
    <property type="entry name" value="Ankyrin-3 isoform 2"/>
    <property type="match status" value="1"/>
</dbReference>
<dbReference type="InterPro" id="IPR040745">
    <property type="entry name" value="Ankyrin_UPA"/>
</dbReference>
<feature type="repeat" description="ANK" evidence="15">
    <location>
        <begin position="327"/>
        <end position="359"/>
    </location>
</feature>
<accession>A0A3P8VA21</accession>
<dbReference type="GO" id="GO:0045211">
    <property type="term" value="C:postsynaptic membrane"/>
    <property type="evidence" value="ECO:0007669"/>
    <property type="project" value="UniProtKB-SubCell"/>
</dbReference>
<comment type="subcellular location">
    <subcellularLocation>
        <location evidence="13">Cell membrane</location>
        <location evidence="13">Sarcolemma</location>
        <location evidence="13">T-tubule</location>
    </subcellularLocation>
    <subcellularLocation>
        <location evidence="1">Cytoplasm</location>
        <location evidence="1">Cytoskeleton</location>
    </subcellularLocation>
    <subcellularLocation>
        <location evidence="2">Lysosome</location>
    </subcellularLocation>
    <subcellularLocation>
        <location evidence="14">Postsynaptic cell membrane</location>
    </subcellularLocation>
</comment>
<evidence type="ECO:0000256" key="9">
    <source>
        <dbReference type="ARBA" id="ARBA00023136"/>
    </source>
</evidence>
<dbReference type="FunFam" id="1.25.40.20:FF:000001">
    <property type="entry name" value="Ankyrin-2 isoform 2"/>
    <property type="match status" value="1"/>
</dbReference>
<dbReference type="InterPro" id="IPR000488">
    <property type="entry name" value="Death_dom"/>
</dbReference>
<feature type="domain" description="Death" evidence="16">
    <location>
        <begin position="1457"/>
        <end position="1541"/>
    </location>
</feature>
<keyword evidence="9" id="KW-0472">Membrane</keyword>
<dbReference type="SUPFAM" id="SSF47986">
    <property type="entry name" value="DEATH domain"/>
    <property type="match status" value="1"/>
</dbReference>
<dbReference type="PANTHER" id="PTHR24123:SF49">
    <property type="entry name" value="ANKYRIN-2-LIKE ISOFORM X1"/>
    <property type="match status" value="1"/>
</dbReference>
<feature type="repeat" description="ANK" evidence="15">
    <location>
        <begin position="558"/>
        <end position="590"/>
    </location>
</feature>
<feature type="repeat" description="ANK" evidence="15">
    <location>
        <begin position="393"/>
        <end position="425"/>
    </location>
</feature>
<feature type="repeat" description="ANK" evidence="15">
    <location>
        <begin position="492"/>
        <end position="524"/>
    </location>
</feature>
<dbReference type="GO" id="GO:0007165">
    <property type="term" value="P:signal transduction"/>
    <property type="evidence" value="ECO:0007669"/>
    <property type="project" value="InterPro"/>
</dbReference>
<feature type="domain" description="ZU5" evidence="17">
    <location>
        <begin position="953"/>
        <end position="1141"/>
    </location>
</feature>
<dbReference type="Proteomes" id="UP000265120">
    <property type="component" value="Chromosome 9"/>
</dbReference>
<feature type="repeat" description="ANK" evidence="15">
    <location>
        <begin position="92"/>
        <end position="124"/>
    </location>
</feature>
<feature type="repeat" description="ANK" evidence="15">
    <location>
        <begin position="294"/>
        <end position="326"/>
    </location>
</feature>
<keyword evidence="19" id="KW-1185">Reference proteome</keyword>
<dbReference type="PROSITE" id="PS51145">
    <property type="entry name" value="ZU5"/>
    <property type="match status" value="2"/>
</dbReference>
<evidence type="ECO:0000256" key="7">
    <source>
        <dbReference type="ARBA" id="ARBA00023018"/>
    </source>
</evidence>
<evidence type="ECO:0000256" key="2">
    <source>
        <dbReference type="ARBA" id="ARBA00004371"/>
    </source>
</evidence>
<feature type="repeat" description="ANK" evidence="15">
    <location>
        <begin position="261"/>
        <end position="293"/>
    </location>
</feature>
<evidence type="ECO:0000256" key="8">
    <source>
        <dbReference type="ARBA" id="ARBA00023043"/>
    </source>
</evidence>
<dbReference type="GO" id="GO:0030315">
    <property type="term" value="C:T-tubule"/>
    <property type="evidence" value="ECO:0007669"/>
    <property type="project" value="UniProtKB-SubCell"/>
</dbReference>
<evidence type="ECO:0000256" key="11">
    <source>
        <dbReference type="ARBA" id="ARBA00023228"/>
    </source>
</evidence>
<reference evidence="18 19" key="1">
    <citation type="journal article" date="2014" name="Nat. Genet.">
        <title>Whole-genome sequence of a flatfish provides insights into ZW sex chromosome evolution and adaptation to a benthic lifestyle.</title>
        <authorList>
            <person name="Chen S."/>
            <person name="Zhang G."/>
            <person name="Shao C."/>
            <person name="Huang Q."/>
            <person name="Liu G."/>
            <person name="Zhang P."/>
            <person name="Song W."/>
            <person name="An N."/>
            <person name="Chalopin D."/>
            <person name="Volff J.N."/>
            <person name="Hong Y."/>
            <person name="Li Q."/>
            <person name="Sha Z."/>
            <person name="Zhou H."/>
            <person name="Xie M."/>
            <person name="Yu Q."/>
            <person name="Liu Y."/>
            <person name="Xiang H."/>
            <person name="Wang N."/>
            <person name="Wu K."/>
            <person name="Yang C."/>
            <person name="Zhou Q."/>
            <person name="Liao X."/>
            <person name="Yang L."/>
            <person name="Hu Q."/>
            <person name="Zhang J."/>
            <person name="Meng L."/>
            <person name="Jin L."/>
            <person name="Tian Y."/>
            <person name="Lian J."/>
            <person name="Yang J."/>
            <person name="Miao G."/>
            <person name="Liu S."/>
            <person name="Liang Z."/>
            <person name="Yan F."/>
            <person name="Li Y."/>
            <person name="Sun B."/>
            <person name="Zhang H."/>
            <person name="Zhang J."/>
            <person name="Zhu Y."/>
            <person name="Du M."/>
            <person name="Zhao Y."/>
            <person name="Schartl M."/>
            <person name="Tang Q."/>
            <person name="Wang J."/>
        </authorList>
    </citation>
    <scope>NUCLEOTIDE SEQUENCE</scope>
</reference>
<evidence type="ECO:0000256" key="12">
    <source>
        <dbReference type="ARBA" id="ARBA00023257"/>
    </source>
</evidence>
<evidence type="ECO:0000256" key="5">
    <source>
        <dbReference type="ARBA" id="ARBA00022553"/>
    </source>
</evidence>
<reference evidence="18" key="3">
    <citation type="submission" date="2025-09" db="UniProtKB">
        <authorList>
            <consortium name="Ensembl"/>
        </authorList>
    </citation>
    <scope>IDENTIFICATION</scope>
</reference>
<feature type="repeat" description="ANK" evidence="15">
    <location>
        <begin position="690"/>
        <end position="722"/>
    </location>
</feature>
<dbReference type="SMART" id="SM00218">
    <property type="entry name" value="ZU5"/>
    <property type="match status" value="1"/>
</dbReference>
<dbReference type="PRINTS" id="PR01415">
    <property type="entry name" value="ANKYRIN"/>
</dbReference>
<evidence type="ECO:0000256" key="6">
    <source>
        <dbReference type="ARBA" id="ARBA00022737"/>
    </source>
</evidence>
<keyword evidence="11" id="KW-0458">Lysosome</keyword>
<dbReference type="Ensembl" id="ENSCSET00000009384.1">
    <property type="protein sequence ID" value="ENSCSEP00000009275.1"/>
    <property type="gene ID" value="ENSCSEG00000005938.1"/>
</dbReference>
<dbReference type="PANTHER" id="PTHR24123">
    <property type="entry name" value="ANKYRIN REPEAT-CONTAINING"/>
    <property type="match status" value="1"/>
</dbReference>